<dbReference type="FunFam" id="3.40.50.720:FF:000131">
    <property type="entry name" value="Short-chain dehydrogenase/reductase 3"/>
    <property type="match status" value="1"/>
</dbReference>
<dbReference type="PRINTS" id="PR00081">
    <property type="entry name" value="GDHRDH"/>
</dbReference>
<dbReference type="PANTHER" id="PTHR24322">
    <property type="entry name" value="PKSB"/>
    <property type="match status" value="1"/>
</dbReference>
<keyword evidence="7" id="KW-0443">Lipid metabolism</keyword>
<evidence type="ECO:0000256" key="1">
    <source>
        <dbReference type="ARBA" id="ARBA00004141"/>
    </source>
</evidence>
<sequence length="332" mass="35755">MFFTVDTFLGPIYNAAFVSPYAAPCVWLALAVVLAPWAEFILFVTCALLAAGPVGLQLYRAATARPIKDWTEEIVVITGGSHGLGKLLCETLRRRHSPRKIVVLDLKKPDIADDGACFYECDVADRHQVAQVAARVRSEVGPVTVLVNNAGIVTSSELLVDADEASIERAINVNLLGQIWVAKAFLPDMLAQKKGHIVTVASVVGHIGSAHASSYCASKAGVVGFHESLRQEVHGTNVRATALYPGLISTGMFTGVSHARPWLTPILEPATVVDRLIDALAAGVSRDLWLPLYANAAPALRLLPLEFADWARQLTGSNEDMASFEYSLSSKR</sequence>
<evidence type="ECO:0000313" key="16">
    <source>
        <dbReference type="Proteomes" id="UP001212152"/>
    </source>
</evidence>
<protein>
    <recommendedName>
        <fullName evidence="10">Short-chain dehydrogenase/reductase 3</fullName>
    </recommendedName>
    <alternativeName>
        <fullName evidence="11">Retinal short-chain dehydrogenase/reductase 1</fullName>
    </alternativeName>
</protein>
<feature type="domain" description="Ketoreductase" evidence="14">
    <location>
        <begin position="73"/>
        <end position="256"/>
    </location>
</feature>
<dbReference type="SMART" id="SM00822">
    <property type="entry name" value="PKS_KR"/>
    <property type="match status" value="1"/>
</dbReference>
<evidence type="ECO:0000256" key="11">
    <source>
        <dbReference type="ARBA" id="ARBA00082544"/>
    </source>
</evidence>
<feature type="transmembrane region" description="Helical" evidence="13">
    <location>
        <begin position="40"/>
        <end position="59"/>
    </location>
</feature>
<evidence type="ECO:0000256" key="4">
    <source>
        <dbReference type="ARBA" id="ARBA00022857"/>
    </source>
</evidence>
<evidence type="ECO:0000256" key="12">
    <source>
        <dbReference type="RuleBase" id="RU000363"/>
    </source>
</evidence>
<comment type="caution">
    <text evidence="15">The sequence shown here is derived from an EMBL/GenBank/DDBJ whole genome shotgun (WGS) entry which is preliminary data.</text>
</comment>
<evidence type="ECO:0000256" key="2">
    <source>
        <dbReference type="ARBA" id="ARBA00006484"/>
    </source>
</evidence>
<dbReference type="PROSITE" id="PS00061">
    <property type="entry name" value="ADH_SHORT"/>
    <property type="match status" value="1"/>
</dbReference>
<keyword evidence="8 13" id="KW-0472">Membrane</keyword>
<dbReference type="Pfam" id="PF00106">
    <property type="entry name" value="adh_short"/>
    <property type="match status" value="1"/>
</dbReference>
<evidence type="ECO:0000256" key="13">
    <source>
        <dbReference type="SAM" id="Phobius"/>
    </source>
</evidence>
<keyword evidence="5 13" id="KW-1133">Transmembrane helix</keyword>
<evidence type="ECO:0000313" key="15">
    <source>
        <dbReference type="EMBL" id="KAJ3167795.1"/>
    </source>
</evidence>
<comment type="similarity">
    <text evidence="2 12">Belongs to the short-chain dehydrogenases/reductases (SDR) family.</text>
</comment>
<dbReference type="Gene3D" id="3.40.50.720">
    <property type="entry name" value="NAD(P)-binding Rossmann-like Domain"/>
    <property type="match status" value="1"/>
</dbReference>
<evidence type="ECO:0000256" key="8">
    <source>
        <dbReference type="ARBA" id="ARBA00023136"/>
    </source>
</evidence>
<dbReference type="InterPro" id="IPR020904">
    <property type="entry name" value="Sc_DH/Rdtase_CS"/>
</dbReference>
<dbReference type="InterPro" id="IPR002347">
    <property type="entry name" value="SDR_fam"/>
</dbReference>
<dbReference type="PANTHER" id="PTHR24322:SF736">
    <property type="entry name" value="RETINOL DEHYDROGENASE 10"/>
    <property type="match status" value="1"/>
</dbReference>
<gene>
    <name evidence="15" type="ORF">HDU87_001458</name>
</gene>
<evidence type="ECO:0000256" key="9">
    <source>
        <dbReference type="ARBA" id="ARBA00059620"/>
    </source>
</evidence>
<keyword evidence="3 13" id="KW-0812">Transmembrane</keyword>
<feature type="transmembrane region" description="Helical" evidence="13">
    <location>
        <begin position="12"/>
        <end position="34"/>
    </location>
</feature>
<comment type="subcellular location">
    <subcellularLocation>
        <location evidence="1">Membrane</location>
        <topology evidence="1">Multi-pass membrane protein</topology>
    </subcellularLocation>
</comment>
<organism evidence="15 16">
    <name type="scientific">Geranomyces variabilis</name>
    <dbReference type="NCBI Taxonomy" id="109894"/>
    <lineage>
        <taxon>Eukaryota</taxon>
        <taxon>Fungi</taxon>
        <taxon>Fungi incertae sedis</taxon>
        <taxon>Chytridiomycota</taxon>
        <taxon>Chytridiomycota incertae sedis</taxon>
        <taxon>Chytridiomycetes</taxon>
        <taxon>Spizellomycetales</taxon>
        <taxon>Powellomycetaceae</taxon>
        <taxon>Geranomyces</taxon>
    </lineage>
</organism>
<evidence type="ECO:0000256" key="5">
    <source>
        <dbReference type="ARBA" id="ARBA00022989"/>
    </source>
</evidence>
<evidence type="ECO:0000256" key="7">
    <source>
        <dbReference type="ARBA" id="ARBA00023098"/>
    </source>
</evidence>
<accession>A0AAD5TDK0</accession>
<dbReference type="PRINTS" id="PR00080">
    <property type="entry name" value="SDRFAMILY"/>
</dbReference>
<dbReference type="CDD" id="cd05339">
    <property type="entry name" value="17beta-HSDXI-like_SDR_c"/>
    <property type="match status" value="1"/>
</dbReference>
<keyword evidence="6" id="KW-0560">Oxidoreductase</keyword>
<dbReference type="Proteomes" id="UP001212152">
    <property type="component" value="Unassembled WGS sequence"/>
</dbReference>
<comment type="function">
    <text evidence="9">Catalyzes the reduction of all-trans-retinal to all-trans-retinol in the presence of NADPH.</text>
</comment>
<proteinExistence type="inferred from homology"/>
<dbReference type="GO" id="GO:0052650">
    <property type="term" value="F:all-trans-retinol dehydrogenase (NADP+) activity"/>
    <property type="evidence" value="ECO:0007669"/>
    <property type="project" value="UniProtKB-ARBA"/>
</dbReference>
<name>A0AAD5TDK0_9FUNG</name>
<dbReference type="SUPFAM" id="SSF51735">
    <property type="entry name" value="NAD(P)-binding Rossmann-fold domains"/>
    <property type="match status" value="1"/>
</dbReference>
<evidence type="ECO:0000256" key="6">
    <source>
        <dbReference type="ARBA" id="ARBA00023002"/>
    </source>
</evidence>
<keyword evidence="4" id="KW-0521">NADP</keyword>
<dbReference type="InterPro" id="IPR057326">
    <property type="entry name" value="KR_dom"/>
</dbReference>
<evidence type="ECO:0000256" key="3">
    <source>
        <dbReference type="ARBA" id="ARBA00022692"/>
    </source>
</evidence>
<keyword evidence="16" id="KW-1185">Reference proteome</keyword>
<evidence type="ECO:0000256" key="10">
    <source>
        <dbReference type="ARBA" id="ARBA00068717"/>
    </source>
</evidence>
<reference evidence="15" key="1">
    <citation type="submission" date="2020-05" db="EMBL/GenBank/DDBJ databases">
        <title>Phylogenomic resolution of chytrid fungi.</title>
        <authorList>
            <person name="Stajich J.E."/>
            <person name="Amses K."/>
            <person name="Simmons R."/>
            <person name="Seto K."/>
            <person name="Myers J."/>
            <person name="Bonds A."/>
            <person name="Quandt C.A."/>
            <person name="Barry K."/>
            <person name="Liu P."/>
            <person name="Grigoriev I."/>
            <person name="Longcore J.E."/>
            <person name="James T.Y."/>
        </authorList>
    </citation>
    <scope>NUCLEOTIDE SEQUENCE</scope>
    <source>
        <strain evidence="15">JEL0379</strain>
    </source>
</reference>
<dbReference type="AlphaFoldDB" id="A0AAD5TDK0"/>
<evidence type="ECO:0000259" key="14">
    <source>
        <dbReference type="SMART" id="SM00822"/>
    </source>
</evidence>
<dbReference type="InterPro" id="IPR036291">
    <property type="entry name" value="NAD(P)-bd_dom_sf"/>
</dbReference>
<dbReference type="EMBL" id="JADGJQ010000132">
    <property type="protein sequence ID" value="KAJ3167795.1"/>
    <property type="molecule type" value="Genomic_DNA"/>
</dbReference>
<dbReference type="GO" id="GO:0016020">
    <property type="term" value="C:membrane"/>
    <property type="evidence" value="ECO:0007669"/>
    <property type="project" value="UniProtKB-SubCell"/>
</dbReference>